<dbReference type="InterPro" id="IPR000719">
    <property type="entry name" value="Prot_kinase_dom"/>
</dbReference>
<dbReference type="GO" id="GO:0004672">
    <property type="term" value="F:protein kinase activity"/>
    <property type="evidence" value="ECO:0007669"/>
    <property type="project" value="InterPro"/>
</dbReference>
<dbReference type="PROSITE" id="PS50011">
    <property type="entry name" value="PROTEIN_KINASE_DOM"/>
    <property type="match status" value="1"/>
</dbReference>
<proteinExistence type="predicted"/>
<protein>
    <submittedName>
        <fullName evidence="3">Protein tyrosine kinase domain containing protein</fullName>
    </submittedName>
</protein>
<keyword evidence="3" id="KW-0418">Kinase</keyword>
<evidence type="ECO:0000256" key="1">
    <source>
        <dbReference type="SAM" id="MobiDB-lite"/>
    </source>
</evidence>
<evidence type="ECO:0000313" key="4">
    <source>
        <dbReference type="Proteomes" id="UP000011755"/>
    </source>
</evidence>
<feature type="compositionally biased region" description="Polar residues" evidence="1">
    <location>
        <begin position="204"/>
        <end position="225"/>
    </location>
</feature>
<dbReference type="InterPro" id="IPR008271">
    <property type="entry name" value="Ser/Thr_kinase_AS"/>
</dbReference>
<dbReference type="InterPro" id="IPR001245">
    <property type="entry name" value="Ser-Thr/Tyr_kinase_cat_dom"/>
</dbReference>
<dbReference type="PROSITE" id="PS00108">
    <property type="entry name" value="PROTEIN_KINASE_ST"/>
    <property type="match status" value="1"/>
</dbReference>
<accession>M2R794</accession>
<dbReference type="InterPro" id="IPR011009">
    <property type="entry name" value="Kinase-like_dom_sf"/>
</dbReference>
<dbReference type="PANTHER" id="PTHR45756:SF1">
    <property type="entry name" value="PROTEIN KINASE DOMAIN CONTAINING PROTEIN"/>
    <property type="match status" value="1"/>
</dbReference>
<evidence type="ECO:0000313" key="3">
    <source>
        <dbReference type="EMBL" id="EMD45398.1"/>
    </source>
</evidence>
<keyword evidence="3" id="KW-0808">Transferase</keyword>
<organism evidence="3 4">
    <name type="scientific">Entamoeba histolytica KU27</name>
    <dbReference type="NCBI Taxonomy" id="885311"/>
    <lineage>
        <taxon>Eukaryota</taxon>
        <taxon>Amoebozoa</taxon>
        <taxon>Evosea</taxon>
        <taxon>Archamoebae</taxon>
        <taxon>Mastigamoebida</taxon>
        <taxon>Entamoebidae</taxon>
        <taxon>Entamoeba</taxon>
    </lineage>
</organism>
<feature type="region of interest" description="Disordered" evidence="1">
    <location>
        <begin position="178"/>
        <end position="232"/>
    </location>
</feature>
<evidence type="ECO:0000259" key="2">
    <source>
        <dbReference type="PROSITE" id="PS50011"/>
    </source>
</evidence>
<dbReference type="PANTHER" id="PTHR45756">
    <property type="entry name" value="PALMITOYLTRANSFERASE"/>
    <property type="match status" value="1"/>
</dbReference>
<dbReference type="InterPro" id="IPR053215">
    <property type="entry name" value="TKL_Ser/Thr_kinase"/>
</dbReference>
<dbReference type="SMART" id="SM00220">
    <property type="entry name" value="S_TKc"/>
    <property type="match status" value="1"/>
</dbReference>
<dbReference type="SUPFAM" id="SSF56112">
    <property type="entry name" value="Protein kinase-like (PK-like)"/>
    <property type="match status" value="1"/>
</dbReference>
<reference evidence="3 4" key="1">
    <citation type="submission" date="2013-02" db="EMBL/GenBank/DDBJ databases">
        <authorList>
            <person name="Hannick L."/>
            <person name="Zafar N."/>
            <person name="Lorenzi H."/>
            <person name="Ali I.A."/>
            <person name="Petri W.P."/>
            <person name="Caler E."/>
        </authorList>
    </citation>
    <scope>NUCLEOTIDE SEQUENCE [LARGE SCALE GENOMIC DNA]</scope>
    <source>
        <strain evidence="3 4">KU27</strain>
    </source>
</reference>
<sequence length="232" mass="26167">MKTNPLTDLLKVRFCQDIARGMEYLHQNDILHRDLKTDNVLVYSKNPHDPITAKVTDFGTSRSFIESSGKIALQNIGTPVYMAPEISRKDQMTLKSDVYSFAICMLEIWLGRDPYDPAKFPDSDSILRFVGAGKRLDISEDCLLKDVIEQSWRHSPSERPTFKEIGVMLDSKFKIVNDKSKSDSHRDQSASTKTETRSKEPSSERVSTTNTTEESIEASVSSQVPETGVEND</sequence>
<dbReference type="EMBL" id="KB444808">
    <property type="protein sequence ID" value="EMD45398.1"/>
    <property type="molecule type" value="Genomic_DNA"/>
</dbReference>
<dbReference type="Gene3D" id="1.10.510.10">
    <property type="entry name" value="Transferase(Phosphotransferase) domain 1"/>
    <property type="match status" value="1"/>
</dbReference>
<dbReference type="AlphaFoldDB" id="M2R794"/>
<name>M2R794_ENTHI</name>
<dbReference type="VEuPathDB" id="AmoebaDB:EHI5A_026600"/>
<dbReference type="Pfam" id="PF07714">
    <property type="entry name" value="PK_Tyr_Ser-Thr"/>
    <property type="match status" value="1"/>
</dbReference>
<feature type="compositionally biased region" description="Basic and acidic residues" evidence="1">
    <location>
        <begin position="178"/>
        <end position="203"/>
    </location>
</feature>
<dbReference type="Proteomes" id="UP000011755">
    <property type="component" value="Unassembled WGS sequence"/>
</dbReference>
<dbReference type="GO" id="GO:0005524">
    <property type="term" value="F:ATP binding"/>
    <property type="evidence" value="ECO:0007669"/>
    <property type="project" value="InterPro"/>
</dbReference>
<feature type="domain" description="Protein kinase" evidence="2">
    <location>
        <begin position="1"/>
        <end position="173"/>
    </location>
</feature>
<gene>
    <name evidence="3" type="ORF">EHI5A_026600</name>
</gene>